<dbReference type="PROSITE" id="PS51900">
    <property type="entry name" value="CB"/>
    <property type="match status" value="1"/>
</dbReference>
<dbReference type="Pfam" id="PF00589">
    <property type="entry name" value="Phage_integrase"/>
    <property type="match status" value="1"/>
</dbReference>
<evidence type="ECO:0000313" key="9">
    <source>
        <dbReference type="Proteomes" id="UP001603978"/>
    </source>
</evidence>
<keyword evidence="9" id="KW-1185">Reference proteome</keyword>
<dbReference type="Gene3D" id="1.10.443.10">
    <property type="entry name" value="Intergrase catalytic core"/>
    <property type="match status" value="1"/>
</dbReference>
<dbReference type="Pfam" id="PF02899">
    <property type="entry name" value="Phage_int_SAM_1"/>
    <property type="match status" value="1"/>
</dbReference>
<comment type="similarity">
    <text evidence="1">Belongs to the 'phage' integrase family.</text>
</comment>
<dbReference type="RefSeq" id="WP_393164455.1">
    <property type="nucleotide sequence ID" value="NZ_JBICRM010000006.1"/>
</dbReference>
<keyword evidence="2" id="KW-0229">DNA integration</keyword>
<feature type="domain" description="Core-binding (CB)" evidence="7">
    <location>
        <begin position="24"/>
        <end position="124"/>
    </location>
</feature>
<dbReference type="InterPro" id="IPR002104">
    <property type="entry name" value="Integrase_catalytic"/>
</dbReference>
<dbReference type="PANTHER" id="PTHR30349">
    <property type="entry name" value="PHAGE INTEGRASE-RELATED"/>
    <property type="match status" value="1"/>
</dbReference>
<evidence type="ECO:0000256" key="1">
    <source>
        <dbReference type="ARBA" id="ARBA00008857"/>
    </source>
</evidence>
<reference evidence="8 9" key="1">
    <citation type="submission" date="2024-10" db="EMBL/GenBank/DDBJ databases">
        <authorList>
            <person name="Topkara A.R."/>
            <person name="Saygin H."/>
        </authorList>
    </citation>
    <scope>NUCLEOTIDE SEQUENCE [LARGE SCALE GENOMIC DNA]</scope>
    <source>
        <strain evidence="8 9">M3C6</strain>
    </source>
</reference>
<dbReference type="InterPro" id="IPR004107">
    <property type="entry name" value="Integrase_SAM-like_N"/>
</dbReference>
<proteinExistence type="inferred from homology"/>
<dbReference type="InterPro" id="IPR011010">
    <property type="entry name" value="DNA_brk_join_enz"/>
</dbReference>
<evidence type="ECO:0000259" key="7">
    <source>
        <dbReference type="PROSITE" id="PS51900"/>
    </source>
</evidence>
<keyword evidence="4" id="KW-0233">DNA recombination</keyword>
<dbReference type="InterPro" id="IPR044068">
    <property type="entry name" value="CB"/>
</dbReference>
<accession>A0ABW7ABV5</accession>
<dbReference type="InterPro" id="IPR010998">
    <property type="entry name" value="Integrase_recombinase_N"/>
</dbReference>
<dbReference type="Proteomes" id="UP001603978">
    <property type="component" value="Unassembled WGS sequence"/>
</dbReference>
<dbReference type="EMBL" id="JBICRM010000006">
    <property type="protein sequence ID" value="MFG1703770.1"/>
    <property type="molecule type" value="Genomic_DNA"/>
</dbReference>
<name>A0ABW7ABV5_9ACTN</name>
<evidence type="ECO:0000313" key="8">
    <source>
        <dbReference type="EMBL" id="MFG1703770.1"/>
    </source>
</evidence>
<evidence type="ECO:0000259" key="6">
    <source>
        <dbReference type="PROSITE" id="PS51898"/>
    </source>
</evidence>
<protein>
    <submittedName>
        <fullName evidence="8">Tyrosine-type recombinase/integrase</fullName>
    </submittedName>
</protein>
<gene>
    <name evidence="8" type="ORF">ACFLIM_11300</name>
</gene>
<dbReference type="PANTHER" id="PTHR30349:SF41">
    <property type="entry name" value="INTEGRASE_RECOMBINASE PROTEIN MJ0367-RELATED"/>
    <property type="match status" value="1"/>
</dbReference>
<dbReference type="InterPro" id="IPR050090">
    <property type="entry name" value="Tyrosine_recombinase_XerCD"/>
</dbReference>
<dbReference type="SUPFAM" id="SSF56349">
    <property type="entry name" value="DNA breaking-rejoining enzymes"/>
    <property type="match status" value="1"/>
</dbReference>
<evidence type="ECO:0000256" key="2">
    <source>
        <dbReference type="ARBA" id="ARBA00022908"/>
    </source>
</evidence>
<evidence type="ECO:0000256" key="4">
    <source>
        <dbReference type="ARBA" id="ARBA00023172"/>
    </source>
</evidence>
<keyword evidence="3 5" id="KW-0238">DNA-binding</keyword>
<feature type="domain" description="Tyr recombinase" evidence="6">
    <location>
        <begin position="170"/>
        <end position="356"/>
    </location>
</feature>
<evidence type="ECO:0000256" key="5">
    <source>
        <dbReference type="PROSITE-ProRule" id="PRU01248"/>
    </source>
</evidence>
<comment type="caution">
    <text evidence="8">The sequence shown here is derived from an EMBL/GenBank/DDBJ whole genome shotgun (WGS) entry which is preliminary data.</text>
</comment>
<dbReference type="Gene3D" id="1.10.150.130">
    <property type="match status" value="1"/>
</dbReference>
<organism evidence="8 9">
    <name type="scientific">Nonomuraea marmarensis</name>
    <dbReference type="NCBI Taxonomy" id="3351344"/>
    <lineage>
        <taxon>Bacteria</taxon>
        <taxon>Bacillati</taxon>
        <taxon>Actinomycetota</taxon>
        <taxon>Actinomycetes</taxon>
        <taxon>Streptosporangiales</taxon>
        <taxon>Streptosporangiaceae</taxon>
        <taxon>Nonomuraea</taxon>
    </lineage>
</organism>
<evidence type="ECO:0000256" key="3">
    <source>
        <dbReference type="ARBA" id="ARBA00023125"/>
    </source>
</evidence>
<sequence length="368" mass="41713">MVQVRRVSMAASPEDSWTVLGDDDVPVEPIERYLAFLSDTDKSPNTVKAYAHDLKDYWDFLSQQELDWREVRLEDIGEFISWLRLPPSGREGQVAVLPAVEPYVSATTINRKLAAVSAFYQHHARHGEDVGELLTTWRVGDRGNWKPFLHHISKNRPHAGRAITLKTAKKLPRVLTTEEVQAILNACTRLRDRFLFAVLYDSAVRIGEALGLRHEDIAAAKQEITIVPRHNANQARTKSQRQRHIPVSASLIRLYGDYMHTEYGDLDSDYVFVNLWAEPRGHAMTYSAIYDLVKRIRRHTGLDFDPHWCRHTAATRMLRDGVPLESVSMLLGHSSIATTSAVYGHLTAADARKVLEAAGWFTGNEVAW</sequence>
<dbReference type="InterPro" id="IPR013762">
    <property type="entry name" value="Integrase-like_cat_sf"/>
</dbReference>
<dbReference type="PROSITE" id="PS51898">
    <property type="entry name" value="TYR_RECOMBINASE"/>
    <property type="match status" value="1"/>
</dbReference>